<dbReference type="Proteomes" id="UP000006633">
    <property type="component" value="Chromosome"/>
</dbReference>
<dbReference type="InterPro" id="IPR000835">
    <property type="entry name" value="HTH_MarR-typ"/>
</dbReference>
<gene>
    <name evidence="3" type="ordered locus">Snov_0283</name>
</gene>
<reference evidence="3 4" key="1">
    <citation type="journal article" date="2012" name="Stand. Genomic Sci.">
        <title>Complete genome sequence of the facultatively chemolithoautotrophic and methylotrophic alpha Proteobacterium Starkeya novella type strain (ATCC 8093(T)).</title>
        <authorList>
            <person name="Kappler U."/>
            <person name="Davenport K."/>
            <person name="Beatson S."/>
            <person name="Lucas S."/>
            <person name="Lapidus A."/>
            <person name="Copeland A."/>
            <person name="Berry K.W."/>
            <person name="Glavina Del Rio T."/>
            <person name="Hammon N."/>
            <person name="Dalin E."/>
            <person name="Tice H."/>
            <person name="Pitluck S."/>
            <person name="Richardson P."/>
            <person name="Bruce D."/>
            <person name="Goodwin L.A."/>
            <person name="Han C."/>
            <person name="Tapia R."/>
            <person name="Detter J.C."/>
            <person name="Chang Y.J."/>
            <person name="Jeffries C.D."/>
            <person name="Land M."/>
            <person name="Hauser L."/>
            <person name="Kyrpides N.C."/>
            <person name="Goker M."/>
            <person name="Ivanova N."/>
            <person name="Klenk H.P."/>
            <person name="Woyke T."/>
        </authorList>
    </citation>
    <scope>NUCLEOTIDE SEQUENCE [LARGE SCALE GENOMIC DNA]</scope>
    <source>
        <strain evidence="4">ATCC 8093 / DSM 506 / JCM 20403 / CCM 1077 / IAM 12100 / NBRC 12443 / NCIMB 10456</strain>
    </source>
</reference>
<dbReference type="InterPro" id="IPR039422">
    <property type="entry name" value="MarR/SlyA-like"/>
</dbReference>
<evidence type="ECO:0000313" key="4">
    <source>
        <dbReference type="Proteomes" id="UP000006633"/>
    </source>
</evidence>
<dbReference type="Gene3D" id="1.10.10.10">
    <property type="entry name" value="Winged helix-like DNA-binding domain superfamily/Winged helix DNA-binding domain"/>
    <property type="match status" value="1"/>
</dbReference>
<dbReference type="Pfam" id="PF01047">
    <property type="entry name" value="MarR"/>
    <property type="match status" value="1"/>
</dbReference>
<evidence type="ECO:0000259" key="2">
    <source>
        <dbReference type="PROSITE" id="PS50995"/>
    </source>
</evidence>
<dbReference type="SUPFAM" id="SSF46785">
    <property type="entry name" value="Winged helix' DNA-binding domain"/>
    <property type="match status" value="1"/>
</dbReference>
<evidence type="ECO:0000256" key="1">
    <source>
        <dbReference type="SAM" id="MobiDB-lite"/>
    </source>
</evidence>
<accession>D7A201</accession>
<organism evidence="3 4">
    <name type="scientific">Ancylobacter novellus (strain ATCC 8093 / DSM 506 / JCM 20403 / CCM 1077 / IAM 12100 / NBRC 12443 / NCIMB 10456)</name>
    <name type="common">Starkeya novella</name>
    <dbReference type="NCBI Taxonomy" id="639283"/>
    <lineage>
        <taxon>Bacteria</taxon>
        <taxon>Pseudomonadati</taxon>
        <taxon>Pseudomonadota</taxon>
        <taxon>Alphaproteobacteria</taxon>
        <taxon>Hyphomicrobiales</taxon>
        <taxon>Xanthobacteraceae</taxon>
        <taxon>Ancylobacter</taxon>
    </lineage>
</organism>
<dbReference type="eggNOG" id="COG1846">
    <property type="taxonomic scope" value="Bacteria"/>
</dbReference>
<dbReference type="STRING" id="639283.Snov_0283"/>
<dbReference type="AlphaFoldDB" id="D7A201"/>
<feature type="region of interest" description="Disordered" evidence="1">
    <location>
        <begin position="1"/>
        <end position="20"/>
    </location>
</feature>
<dbReference type="InterPro" id="IPR036390">
    <property type="entry name" value="WH_DNA-bd_sf"/>
</dbReference>
<dbReference type="SMART" id="SM00347">
    <property type="entry name" value="HTH_MARR"/>
    <property type="match status" value="1"/>
</dbReference>
<dbReference type="HOGENOM" id="CLU_083287_4_0_5"/>
<evidence type="ECO:0000313" key="3">
    <source>
        <dbReference type="EMBL" id="ADH87617.1"/>
    </source>
</evidence>
<feature type="compositionally biased region" description="Basic and acidic residues" evidence="1">
    <location>
        <begin position="1"/>
        <end position="11"/>
    </location>
</feature>
<dbReference type="GO" id="GO:0003700">
    <property type="term" value="F:DNA-binding transcription factor activity"/>
    <property type="evidence" value="ECO:0007669"/>
    <property type="project" value="InterPro"/>
</dbReference>
<protein>
    <submittedName>
        <fullName evidence="3">Transcriptional regulator, MarR family</fullName>
    </submittedName>
</protein>
<dbReference type="PROSITE" id="PS50995">
    <property type="entry name" value="HTH_MARR_2"/>
    <property type="match status" value="1"/>
</dbReference>
<dbReference type="PANTHER" id="PTHR33164:SF95">
    <property type="entry name" value="TRANSCRIPTIONAL REGULATOR"/>
    <property type="match status" value="1"/>
</dbReference>
<dbReference type="KEGG" id="sno:Snov_0283"/>
<dbReference type="EMBL" id="CP002026">
    <property type="protein sequence ID" value="ADH87617.1"/>
    <property type="molecule type" value="Genomic_DNA"/>
</dbReference>
<sequence length="166" mass="18238">MVAMTDVRESDGLMSAGGPDDPADAKALAIETYRLDQQVGFLMRVANQRHTALFAARMIENLTPPQFATLAKLREVGPCSQNRLGRLVYLDAATIKGVVDRLRARGFVLTADDPLDRRRRAVGLSERGRAVADEAILVAREITEATLEPLDEAERAEALRLLRKLG</sequence>
<name>D7A201_ANCN5</name>
<keyword evidence="4" id="KW-1185">Reference proteome</keyword>
<dbReference type="GO" id="GO:0006950">
    <property type="term" value="P:response to stress"/>
    <property type="evidence" value="ECO:0007669"/>
    <property type="project" value="TreeGrafter"/>
</dbReference>
<proteinExistence type="predicted"/>
<feature type="domain" description="HTH marR-type" evidence="2">
    <location>
        <begin position="25"/>
        <end position="166"/>
    </location>
</feature>
<dbReference type="InterPro" id="IPR036388">
    <property type="entry name" value="WH-like_DNA-bd_sf"/>
</dbReference>
<dbReference type="PANTHER" id="PTHR33164">
    <property type="entry name" value="TRANSCRIPTIONAL REGULATOR, MARR FAMILY"/>
    <property type="match status" value="1"/>
</dbReference>